<dbReference type="STRING" id="1415166.NONO_c24250"/>
<dbReference type="SUPFAM" id="SSF53098">
    <property type="entry name" value="Ribonuclease H-like"/>
    <property type="match status" value="1"/>
</dbReference>
<dbReference type="EMBL" id="CP006850">
    <property type="protein sequence ID" value="AHH17221.1"/>
    <property type="molecule type" value="Genomic_DNA"/>
</dbReference>
<dbReference type="eggNOG" id="COG3385">
    <property type="taxonomic scope" value="Bacteria"/>
</dbReference>
<name>W5TIZ1_9NOCA</name>
<sequence>MPKSLQPLLGAFRPCFTTPTFTTFVTLTIGMIAAPTRRTVCGMLTAARMGGHHARAHRFFATAVWSLDQVGLTMLGLVIGWLTPTGAPLLIAIDDTLFRRSGKKVHGAVWAYDGSRQVAKGQAKLSRGTTFVVAAVVVDLPFADRPIALPVLFRLWRPGGQPKTTLARELIGRIAAARPDRAVHVVADGAYVCSALRQLPVNVTLTGPLPRNAALYEVHPDLDNPPNMRGRRGRPRTRGARIGTSSELAATTAGVQIAVTRYGHTATVTVHERRCLWYGAFRSQPVRVLVVREPRRPGLALLTTDTTTAAAELIARYSARWSIEVAFFDAKHVTGVSEARNRTRLAVERTVPFGMLTQTLVILWYHLAGHSPAVVAEHRTRARWYTTKTHPSYPDMLTKLRRTLIAAQYCADLPGDPTPEQIRAIRLAWANTGT</sequence>
<evidence type="ECO:0000313" key="3">
    <source>
        <dbReference type="EMBL" id="AHH17221.1"/>
    </source>
</evidence>
<evidence type="ECO:0000259" key="2">
    <source>
        <dbReference type="Pfam" id="PF13546"/>
    </source>
</evidence>
<keyword evidence="4" id="KW-1185">Reference proteome</keyword>
<dbReference type="InterPro" id="IPR038721">
    <property type="entry name" value="IS701-like_DDE_dom"/>
</dbReference>
<dbReference type="PATRIC" id="fig|1415166.3.peg.2479"/>
<accession>W5TIZ1</accession>
<protein>
    <submittedName>
        <fullName evidence="3">Transposase, IS4 family</fullName>
    </submittedName>
</protein>
<proteinExistence type="predicted"/>
<organism evidence="3 4">
    <name type="scientific">Nocardia nova SH22a</name>
    <dbReference type="NCBI Taxonomy" id="1415166"/>
    <lineage>
        <taxon>Bacteria</taxon>
        <taxon>Bacillati</taxon>
        <taxon>Actinomycetota</taxon>
        <taxon>Actinomycetes</taxon>
        <taxon>Mycobacteriales</taxon>
        <taxon>Nocardiaceae</taxon>
        <taxon>Nocardia</taxon>
    </lineage>
</organism>
<evidence type="ECO:0000256" key="1">
    <source>
        <dbReference type="SAM" id="MobiDB-lite"/>
    </source>
</evidence>
<dbReference type="HOGENOM" id="CLU_047673_0_0_11"/>
<dbReference type="InterPro" id="IPR012337">
    <property type="entry name" value="RNaseH-like_sf"/>
</dbReference>
<evidence type="ECO:0000313" key="4">
    <source>
        <dbReference type="Proteomes" id="UP000019150"/>
    </source>
</evidence>
<dbReference type="Proteomes" id="UP000019150">
    <property type="component" value="Chromosome"/>
</dbReference>
<feature type="compositionally biased region" description="Basic residues" evidence="1">
    <location>
        <begin position="229"/>
        <end position="239"/>
    </location>
</feature>
<feature type="domain" description="Transposase IS701-like DDE" evidence="2">
    <location>
        <begin position="12"/>
        <end position="272"/>
    </location>
</feature>
<feature type="region of interest" description="Disordered" evidence="1">
    <location>
        <begin position="217"/>
        <end position="241"/>
    </location>
</feature>
<gene>
    <name evidence="3" type="ORF">NONO_c24250</name>
</gene>
<reference evidence="3 4" key="1">
    <citation type="journal article" date="2014" name="Appl. Environ. Microbiol.">
        <title>Insights into the Microbial Degradation of Rubber and Gutta-Percha by Analysis of the Complete Genome of Nocardia nova SH22a.</title>
        <authorList>
            <person name="Luo Q."/>
            <person name="Hiessl S."/>
            <person name="Poehlein A."/>
            <person name="Daniel R."/>
            <person name="Steinbuchel A."/>
        </authorList>
    </citation>
    <scope>NUCLEOTIDE SEQUENCE [LARGE SCALE GENOMIC DNA]</scope>
    <source>
        <strain evidence="3">SH22a</strain>
    </source>
</reference>
<dbReference type="KEGG" id="nno:NONO_c24250"/>
<dbReference type="AlphaFoldDB" id="W5TIZ1"/>
<dbReference type="Pfam" id="PF13546">
    <property type="entry name" value="DDE_5"/>
    <property type="match status" value="1"/>
</dbReference>